<dbReference type="Gene3D" id="3.30.70.240">
    <property type="match status" value="1"/>
</dbReference>
<evidence type="ECO:0000256" key="1">
    <source>
        <dbReference type="ARBA" id="ARBA00004496"/>
    </source>
</evidence>
<dbReference type="InterPro" id="IPR004161">
    <property type="entry name" value="EFTu-like_2"/>
</dbReference>
<dbReference type="FunFam" id="3.30.230.10:FF:000006">
    <property type="entry name" value="Translation elongation factor 2"/>
    <property type="match status" value="1"/>
</dbReference>
<evidence type="ECO:0000313" key="8">
    <source>
        <dbReference type="EMBL" id="QKF94107.1"/>
    </source>
</evidence>
<evidence type="ECO:0000256" key="5">
    <source>
        <dbReference type="ARBA" id="ARBA00022917"/>
    </source>
</evidence>
<dbReference type="FunFam" id="3.30.70.240:FF:000003">
    <property type="entry name" value="Translation elongation factor 2"/>
    <property type="match status" value="1"/>
</dbReference>
<keyword evidence="3" id="KW-0547">Nucleotide-binding</keyword>
<dbReference type="SMART" id="SM00838">
    <property type="entry name" value="EFG_C"/>
    <property type="match status" value="1"/>
</dbReference>
<keyword evidence="6" id="KW-0342">GTP-binding</keyword>
<dbReference type="InterPro" id="IPR000640">
    <property type="entry name" value="EFG_V-like"/>
</dbReference>
<dbReference type="InterPro" id="IPR000795">
    <property type="entry name" value="T_Tr_GTP-bd_dom"/>
</dbReference>
<accession>A0A7D3QUG4</accession>
<dbReference type="SMART" id="SM00889">
    <property type="entry name" value="EFG_IV"/>
    <property type="match status" value="1"/>
</dbReference>
<dbReference type="InterPro" id="IPR041095">
    <property type="entry name" value="EFG_II"/>
</dbReference>
<dbReference type="Pfam" id="PF00679">
    <property type="entry name" value="EFG_C"/>
    <property type="match status" value="1"/>
</dbReference>
<evidence type="ECO:0000256" key="6">
    <source>
        <dbReference type="ARBA" id="ARBA00023134"/>
    </source>
</evidence>
<dbReference type="SUPFAM" id="SSF52540">
    <property type="entry name" value="P-loop containing nucleoside triphosphate hydrolases"/>
    <property type="match status" value="1"/>
</dbReference>
<dbReference type="Gene3D" id="3.30.230.10">
    <property type="match status" value="1"/>
</dbReference>
<evidence type="ECO:0000313" key="9">
    <source>
        <dbReference type="Proteomes" id="UP001162001"/>
    </source>
</evidence>
<dbReference type="Pfam" id="PF00009">
    <property type="entry name" value="GTP_EFTU"/>
    <property type="match status" value="1"/>
</dbReference>
<evidence type="ECO:0000256" key="2">
    <source>
        <dbReference type="ARBA" id="ARBA00022490"/>
    </source>
</evidence>
<dbReference type="FunFam" id="3.40.50.300:FF:000058">
    <property type="entry name" value="Translation elongation factor 2"/>
    <property type="match status" value="1"/>
</dbReference>
<dbReference type="InterPro" id="IPR035647">
    <property type="entry name" value="EFG_III/V"/>
</dbReference>
<dbReference type="CDD" id="cd01681">
    <property type="entry name" value="aeEF2_snRNP_like_IV"/>
    <property type="match status" value="1"/>
</dbReference>
<dbReference type="Pfam" id="PF14492">
    <property type="entry name" value="EFG_III"/>
    <property type="match status" value="1"/>
</dbReference>
<name>A0A7D3QUG4_9VIRU</name>
<protein>
    <submittedName>
        <fullName evidence="8">Eukaryotic translation elongation factor 2</fullName>
    </submittedName>
</protein>
<feature type="domain" description="Tr-type G" evidence="7">
    <location>
        <begin position="7"/>
        <end position="216"/>
    </location>
</feature>
<dbReference type="NCBIfam" id="TIGR00231">
    <property type="entry name" value="small_GTP"/>
    <property type="match status" value="1"/>
</dbReference>
<dbReference type="Proteomes" id="UP001162001">
    <property type="component" value="Segment"/>
</dbReference>
<proteinExistence type="predicted"/>
<dbReference type="GO" id="GO:1990904">
    <property type="term" value="C:ribonucleoprotein complex"/>
    <property type="evidence" value="ECO:0007669"/>
    <property type="project" value="TreeGrafter"/>
</dbReference>
<dbReference type="InterPro" id="IPR005225">
    <property type="entry name" value="Small_GTP-bd"/>
</dbReference>
<evidence type="ECO:0000259" key="7">
    <source>
        <dbReference type="PROSITE" id="PS51722"/>
    </source>
</evidence>
<keyword evidence="2" id="KW-0963">Cytoplasm</keyword>
<dbReference type="PANTHER" id="PTHR42908">
    <property type="entry name" value="TRANSLATION ELONGATION FACTOR-RELATED"/>
    <property type="match status" value="1"/>
</dbReference>
<dbReference type="Pfam" id="PF03764">
    <property type="entry name" value="EFG_IV"/>
    <property type="match status" value="1"/>
</dbReference>
<keyword evidence="9" id="KW-1185">Reference proteome</keyword>
<dbReference type="SUPFAM" id="SSF54980">
    <property type="entry name" value="EF-G C-terminal domain-like"/>
    <property type="match status" value="2"/>
</dbReference>
<dbReference type="InterPro" id="IPR009000">
    <property type="entry name" value="Transl_B-barrel_sf"/>
</dbReference>
<evidence type="ECO:0000256" key="3">
    <source>
        <dbReference type="ARBA" id="ARBA00022741"/>
    </source>
</evidence>
<dbReference type="InterPro" id="IPR031157">
    <property type="entry name" value="G_TR_CS"/>
</dbReference>
<dbReference type="PROSITE" id="PS51722">
    <property type="entry name" value="G_TR_2"/>
    <property type="match status" value="1"/>
</dbReference>
<dbReference type="Gene3D" id="2.40.30.10">
    <property type="entry name" value="Translation factors"/>
    <property type="match status" value="1"/>
</dbReference>
<dbReference type="PANTHER" id="PTHR42908:SF10">
    <property type="entry name" value="EUKARYOTIC TRANSLATION ELONGATION FACTOR 2"/>
    <property type="match status" value="1"/>
</dbReference>
<dbReference type="InterPro" id="IPR020568">
    <property type="entry name" value="Ribosomal_Su5_D2-typ_SF"/>
</dbReference>
<dbReference type="Gene3D" id="3.90.1430.10">
    <property type="entry name" value="Yeast translation eEF2 (G' domain)"/>
    <property type="match status" value="1"/>
</dbReference>
<dbReference type="FunFam" id="3.30.70.870:FF:000002">
    <property type="entry name" value="Translation elongation factor 2"/>
    <property type="match status" value="1"/>
</dbReference>
<comment type="subcellular location">
    <subcellularLocation>
        <location evidence="1">Cytoplasm</location>
    </subcellularLocation>
</comment>
<keyword evidence="4 8" id="KW-0251">Elongation factor</keyword>
<keyword evidence="5" id="KW-0648">Protein biosynthesis</keyword>
<sequence>MGDTTSNNIRNISVIAHIDHGKSTLTDSFVARAGLINADEAGDKRWTDNRQDEKDRGITIKSTGVSMKFDFEGTNYLVNLVDSPGHVDFSSEVSAALRITDGAIVVVDAVEGVAVQTETVLRQALAEQVKPILLINKMDRYIFELSLSPEEAYNRIVNILNTVNSIISTYQSENSELKLELSPELGNVFFGSGLHGWGFGLHTFSRLFAKKLGTDEKTFVKKLWGENYFDPDTKKVTSQSMRDGKPFERTFCKFVIGPVFQLVKAIMDKDSTTYVRMLDSFGVKLSDKDMQKPEKELYKYSLRKALPIADALLYGIVNHLPSPKQAQQYRYTTLYDGPHDDECAQAIKNCDPNGPLMVYISKMIPMDDGGRFYAFGRVFSGTVSNGQKVRILGANYHFGGHEDVFENKAIQRVVKMIGGKTENCDSVECGNTVALVGIDNYVHKTCTITTSKDAHPIKTMKFTVSPVVRVSVAPKNPADLPKLVEGLKKLSKSDPCVQVIINEDETIVAGVGELHVEICLNDLRNFMKGEIKVSDPVVPIRETILNVSSQVCLAKSPNKHNRLYMTAEPLDQELVERMELKEITGKSDVNARSRILVDDYNWDPNDSKKIWYFGPEGEEETNLVVDTTKGVQYLNEIKDNVKGGFDWAVKKGVLCEEPVRGVRFNLVDVTLHADAIHRGGGQIIPTARRVVYAAMLTAKPAIMEPMFLVEIQTPNTYTGTIYSCLNQKRGRVISEEPSVGNLVVIKGYLPVMESFGFNGFIRENSSGQAFPTLSFDHWEIMNGDPLDPNTKAGQVVRAIRKRKGLKEEIPDLSEYLDKL</sequence>
<dbReference type="Pfam" id="PF03144">
    <property type="entry name" value="GTP_EFTU_D2"/>
    <property type="match status" value="1"/>
</dbReference>
<dbReference type="Gene3D" id="3.30.70.870">
    <property type="entry name" value="Elongation Factor G (Translational Gtpase), domain 3"/>
    <property type="match status" value="1"/>
</dbReference>
<dbReference type="CDD" id="cd16261">
    <property type="entry name" value="EF2_snRNP_III"/>
    <property type="match status" value="1"/>
</dbReference>
<dbReference type="GO" id="GO:0043022">
    <property type="term" value="F:ribosome binding"/>
    <property type="evidence" value="ECO:0007669"/>
    <property type="project" value="TreeGrafter"/>
</dbReference>
<dbReference type="CDD" id="cd04096">
    <property type="entry name" value="eEF2_snRNP_like_C"/>
    <property type="match status" value="1"/>
</dbReference>
<dbReference type="SUPFAM" id="SSF54211">
    <property type="entry name" value="Ribosomal protein S5 domain 2-like"/>
    <property type="match status" value="1"/>
</dbReference>
<dbReference type="GO" id="GO:0005525">
    <property type="term" value="F:GTP binding"/>
    <property type="evidence" value="ECO:0007669"/>
    <property type="project" value="UniProtKB-KW"/>
</dbReference>
<dbReference type="Gene3D" id="3.40.50.300">
    <property type="entry name" value="P-loop containing nucleotide triphosphate hydrolases"/>
    <property type="match status" value="1"/>
</dbReference>
<dbReference type="FunFam" id="2.40.30.10:FF:000010">
    <property type="entry name" value="Translation elongation factor 2"/>
    <property type="match status" value="1"/>
</dbReference>
<dbReference type="PRINTS" id="PR00315">
    <property type="entry name" value="ELONGATNFCT"/>
</dbReference>
<dbReference type="PROSITE" id="PS00301">
    <property type="entry name" value="G_TR_1"/>
    <property type="match status" value="1"/>
</dbReference>
<dbReference type="GO" id="GO:0003924">
    <property type="term" value="F:GTPase activity"/>
    <property type="evidence" value="ECO:0007669"/>
    <property type="project" value="InterPro"/>
</dbReference>
<reference evidence="8 9" key="1">
    <citation type="submission" date="2020-04" db="EMBL/GenBank/DDBJ databases">
        <title>Advantages and limits of metagenomic assembly and binning of a giant virus.</title>
        <authorList>
            <person name="Schulz F."/>
            <person name="Andreani J."/>
            <person name="Francis R."/>
            <person name="Boudjemaa H."/>
            <person name="Bou Khalil J.Y."/>
            <person name="Lee J."/>
            <person name="La Scola B."/>
            <person name="Woyke T."/>
        </authorList>
    </citation>
    <scope>NUCLEOTIDE SEQUENCE [LARGE SCALE GENOMIC DNA]</scope>
    <source>
        <strain evidence="8 9">FV1/VV64</strain>
    </source>
</reference>
<dbReference type="InterPro" id="IPR014721">
    <property type="entry name" value="Ribsml_uS5_D2-typ_fold_subgr"/>
</dbReference>
<dbReference type="InterPro" id="IPR027417">
    <property type="entry name" value="P-loop_NTPase"/>
</dbReference>
<dbReference type="SUPFAM" id="SSF50447">
    <property type="entry name" value="Translation proteins"/>
    <property type="match status" value="1"/>
</dbReference>
<organism evidence="8 9">
    <name type="scientific">Fadolivirus FV1/VV64</name>
    <dbReference type="NCBI Taxonomy" id="3070911"/>
    <lineage>
        <taxon>Viruses</taxon>
        <taxon>Varidnaviria</taxon>
        <taxon>Bamfordvirae</taxon>
        <taxon>Nucleocytoviricota</taxon>
        <taxon>Megaviricetes</taxon>
        <taxon>Imitervirales</taxon>
        <taxon>Mimiviridae</taxon>
        <taxon>Klosneuvirinae</taxon>
        <taxon>Fadolivirus</taxon>
        <taxon>Fadolivirus algeromassiliense</taxon>
    </lineage>
</organism>
<dbReference type="CDD" id="cd16268">
    <property type="entry name" value="EF2_II"/>
    <property type="match status" value="1"/>
</dbReference>
<gene>
    <name evidence="8" type="ORF">Fadolivirus_1_649</name>
</gene>
<evidence type="ECO:0000256" key="4">
    <source>
        <dbReference type="ARBA" id="ARBA00022768"/>
    </source>
</evidence>
<dbReference type="EMBL" id="MT418680">
    <property type="protein sequence ID" value="QKF94107.1"/>
    <property type="molecule type" value="Genomic_DNA"/>
</dbReference>
<dbReference type="InterPro" id="IPR005517">
    <property type="entry name" value="Transl_elong_EFG/EF2_IV"/>
</dbReference>
<dbReference type="CDD" id="cd01885">
    <property type="entry name" value="EF2"/>
    <property type="match status" value="1"/>
</dbReference>